<comment type="caution">
    <text evidence="2">The sequence shown here is derived from an EMBL/GenBank/DDBJ whole genome shotgun (WGS) entry which is preliminary data.</text>
</comment>
<feature type="region of interest" description="Disordered" evidence="1">
    <location>
        <begin position="133"/>
        <end position="207"/>
    </location>
</feature>
<dbReference type="AlphaFoldDB" id="A0A017TCB1"/>
<organism evidence="2 3">
    <name type="scientific">Chondromyces apiculatus DSM 436</name>
    <dbReference type="NCBI Taxonomy" id="1192034"/>
    <lineage>
        <taxon>Bacteria</taxon>
        <taxon>Pseudomonadati</taxon>
        <taxon>Myxococcota</taxon>
        <taxon>Polyangia</taxon>
        <taxon>Polyangiales</taxon>
        <taxon>Polyangiaceae</taxon>
        <taxon>Chondromyces</taxon>
    </lineage>
</organism>
<evidence type="ECO:0000256" key="1">
    <source>
        <dbReference type="SAM" id="MobiDB-lite"/>
    </source>
</evidence>
<accession>A0A017TCB1</accession>
<dbReference type="EMBL" id="ASRX01000017">
    <property type="protein sequence ID" value="EYF06256.1"/>
    <property type="molecule type" value="Genomic_DNA"/>
</dbReference>
<sequence>MPHHLFRRCTHPPRRQHYRPPRLRTRPRRRRTVERRPGGRLTAERRSSRRCRLASGHFLALPGCLSARDPQTTRRRFAASSLRVARRRLASRRLRVACRRRWRRYRRYRHCGLGGGARLAGGRRFQGWRLRVRPPRGQGQHQREGTGQRPPSPRVNRAHANVGGRDRPGAGNHESRVASGPHAIARPPPRGEPRPCKDERTTGACALNTPPCAPIAAGRPAALRVTTCRPAPAPHPHASPSGGPESCRLFLCTPTSSRDRIHPSPSQRRATPGPRGSRPCRGHPGADG</sequence>
<feature type="region of interest" description="Disordered" evidence="1">
    <location>
        <begin position="1"/>
        <end position="47"/>
    </location>
</feature>
<protein>
    <submittedName>
        <fullName evidence="2">Uncharacterized protein</fullName>
    </submittedName>
</protein>
<evidence type="ECO:0000313" key="2">
    <source>
        <dbReference type="EMBL" id="EYF06256.1"/>
    </source>
</evidence>
<feature type="region of interest" description="Disordered" evidence="1">
    <location>
        <begin position="232"/>
        <end position="288"/>
    </location>
</feature>
<keyword evidence="3" id="KW-1185">Reference proteome</keyword>
<proteinExistence type="predicted"/>
<feature type="compositionally biased region" description="Basic residues" evidence="1">
    <location>
        <begin position="1"/>
        <end position="33"/>
    </location>
</feature>
<dbReference type="STRING" id="1192034.CAP_2134"/>
<reference evidence="2 3" key="1">
    <citation type="submission" date="2013-05" db="EMBL/GenBank/DDBJ databases">
        <title>Genome assembly of Chondromyces apiculatus DSM 436.</title>
        <authorList>
            <person name="Sharma G."/>
            <person name="Khatri I."/>
            <person name="Kaur C."/>
            <person name="Mayilraj S."/>
            <person name="Subramanian S."/>
        </authorList>
    </citation>
    <scope>NUCLEOTIDE SEQUENCE [LARGE SCALE GENOMIC DNA]</scope>
    <source>
        <strain evidence="2 3">DSM 436</strain>
    </source>
</reference>
<name>A0A017TCB1_9BACT</name>
<dbReference type="Proteomes" id="UP000019678">
    <property type="component" value="Unassembled WGS sequence"/>
</dbReference>
<feature type="compositionally biased region" description="Basic and acidic residues" evidence="1">
    <location>
        <begin position="189"/>
        <end position="201"/>
    </location>
</feature>
<gene>
    <name evidence="2" type="ORF">CAP_2134</name>
</gene>
<feature type="compositionally biased region" description="Basic and acidic residues" evidence="1">
    <location>
        <begin position="164"/>
        <end position="176"/>
    </location>
</feature>
<evidence type="ECO:0000313" key="3">
    <source>
        <dbReference type="Proteomes" id="UP000019678"/>
    </source>
</evidence>
<feature type="compositionally biased region" description="Basic and acidic residues" evidence="1">
    <location>
        <begin position="34"/>
        <end position="46"/>
    </location>
</feature>